<dbReference type="PANTHER" id="PTHR34979:SF1">
    <property type="entry name" value="INNER MEMBRANE PROTEIN YGAZ"/>
    <property type="match status" value="1"/>
</dbReference>
<feature type="transmembrane region" description="Helical" evidence="8">
    <location>
        <begin position="113"/>
        <end position="134"/>
    </location>
</feature>
<organism evidence="9 10">
    <name type="scientific">Mesopusillimonas faecipullorum</name>
    <dbReference type="NCBI Taxonomy" id="2755040"/>
    <lineage>
        <taxon>Bacteria</taxon>
        <taxon>Pseudomonadati</taxon>
        <taxon>Pseudomonadota</taxon>
        <taxon>Betaproteobacteria</taxon>
        <taxon>Burkholderiales</taxon>
        <taxon>Alcaligenaceae</taxon>
        <taxon>Mesopusillimonas</taxon>
    </lineage>
</organism>
<evidence type="ECO:0000256" key="7">
    <source>
        <dbReference type="ARBA" id="ARBA00023136"/>
    </source>
</evidence>
<evidence type="ECO:0000256" key="5">
    <source>
        <dbReference type="ARBA" id="ARBA00022692"/>
    </source>
</evidence>
<reference evidence="9 10" key="1">
    <citation type="submission" date="2020-07" db="EMBL/GenBank/DDBJ databases">
        <title>Pusillimonas sp. nov., isolated from poultry manure in Taiwan.</title>
        <authorList>
            <person name="Lin S.-Y."/>
            <person name="Tang Y.-S."/>
            <person name="Young C.-C."/>
        </authorList>
    </citation>
    <scope>NUCLEOTIDE SEQUENCE [LARGE SCALE GENOMIC DNA]</scope>
    <source>
        <strain evidence="9 10">CC-YST705</strain>
    </source>
</reference>
<accession>A0ABS8C846</accession>
<keyword evidence="3" id="KW-0813">Transport</keyword>
<comment type="caution">
    <text evidence="9">The sequence shown here is derived from an EMBL/GenBank/DDBJ whole genome shotgun (WGS) entry which is preliminary data.</text>
</comment>
<proteinExistence type="inferred from homology"/>
<feature type="transmembrane region" description="Helical" evidence="8">
    <location>
        <begin position="251"/>
        <end position="269"/>
    </location>
</feature>
<evidence type="ECO:0000256" key="2">
    <source>
        <dbReference type="ARBA" id="ARBA00010735"/>
    </source>
</evidence>
<evidence type="ECO:0000313" key="9">
    <source>
        <dbReference type="EMBL" id="MCB5362197.1"/>
    </source>
</evidence>
<keyword evidence="6 8" id="KW-1133">Transmembrane helix</keyword>
<keyword evidence="4" id="KW-1003">Cell membrane</keyword>
<evidence type="ECO:0000313" key="10">
    <source>
        <dbReference type="Proteomes" id="UP000776983"/>
    </source>
</evidence>
<keyword evidence="7 8" id="KW-0472">Membrane</keyword>
<comment type="subcellular location">
    <subcellularLocation>
        <location evidence="1">Cell membrane</location>
        <topology evidence="1">Multi-pass membrane protein</topology>
    </subcellularLocation>
</comment>
<gene>
    <name evidence="9" type="ORF">H0484_00270</name>
</gene>
<comment type="similarity">
    <text evidence="2">Belongs to the AzlC family.</text>
</comment>
<protein>
    <submittedName>
        <fullName evidence="9">AzlC family ABC transporter permease</fullName>
    </submittedName>
</protein>
<feature type="transmembrane region" description="Helical" evidence="8">
    <location>
        <begin position="59"/>
        <end position="80"/>
    </location>
</feature>
<feature type="transmembrane region" description="Helical" evidence="8">
    <location>
        <begin position="146"/>
        <end position="166"/>
    </location>
</feature>
<dbReference type="InterPro" id="IPR011606">
    <property type="entry name" value="Brnchd-chn_aa_trnsp_permease"/>
</dbReference>
<evidence type="ECO:0000256" key="6">
    <source>
        <dbReference type="ARBA" id="ARBA00022989"/>
    </source>
</evidence>
<name>A0ABS8C846_9BURK</name>
<feature type="transmembrane region" description="Helical" evidence="8">
    <location>
        <begin position="213"/>
        <end position="245"/>
    </location>
</feature>
<evidence type="ECO:0000256" key="4">
    <source>
        <dbReference type="ARBA" id="ARBA00022475"/>
    </source>
</evidence>
<feature type="transmembrane region" description="Helical" evidence="8">
    <location>
        <begin position="178"/>
        <end position="201"/>
    </location>
</feature>
<sequence length="281" mass="30820">MRCPKGRPVILWLSTGSGSLRSARGFFVYEVRLASSSGWRAWWPDDRAKQSFAAGAREIAPALVATSIWGFVTGIAMVSAGFSQSMAAWMSVLVYAGSAQLTALPLMAAGSPLWLVFAAACVVNIRFVIFGAALQPYFRHYGWKQRLALGYWLSDLGFVFFLTRYGQAKRKGTRSQTWYYLGLIVPGWWSWQAATLLGIYLGDVIPRSWSLEYAATFALMAVAIPLVRQMPMVCAVVVAGGLAWVSQPLPLRLGLAIAVIGGVAAGVLAERWCARRRTEQR</sequence>
<dbReference type="Pfam" id="PF03591">
    <property type="entry name" value="AzlC"/>
    <property type="match status" value="1"/>
</dbReference>
<dbReference type="PANTHER" id="PTHR34979">
    <property type="entry name" value="INNER MEMBRANE PROTEIN YGAZ"/>
    <property type="match status" value="1"/>
</dbReference>
<evidence type="ECO:0000256" key="8">
    <source>
        <dbReference type="SAM" id="Phobius"/>
    </source>
</evidence>
<evidence type="ECO:0000256" key="3">
    <source>
        <dbReference type="ARBA" id="ARBA00022448"/>
    </source>
</evidence>
<dbReference type="Proteomes" id="UP000776983">
    <property type="component" value="Unassembled WGS sequence"/>
</dbReference>
<keyword evidence="5 8" id="KW-0812">Transmembrane</keyword>
<dbReference type="EMBL" id="JACDXW010000001">
    <property type="protein sequence ID" value="MCB5362197.1"/>
    <property type="molecule type" value="Genomic_DNA"/>
</dbReference>
<keyword evidence="10" id="KW-1185">Reference proteome</keyword>
<evidence type="ECO:0000256" key="1">
    <source>
        <dbReference type="ARBA" id="ARBA00004651"/>
    </source>
</evidence>